<feature type="signal peptide" evidence="1">
    <location>
        <begin position="1"/>
        <end position="22"/>
    </location>
</feature>
<dbReference type="EMBL" id="OV696702">
    <property type="protein sequence ID" value="CAH1249083.1"/>
    <property type="molecule type" value="Genomic_DNA"/>
</dbReference>
<reference evidence="2" key="1">
    <citation type="submission" date="2022-01" db="EMBL/GenBank/DDBJ databases">
        <authorList>
            <person name="Braso-Vives M."/>
        </authorList>
    </citation>
    <scope>NUCLEOTIDE SEQUENCE</scope>
</reference>
<proteinExistence type="predicted"/>
<name>A0A8K0EFL1_BRALA</name>
<sequence length="72" mass="7229">MAVRKLVLAVSVIVAFFSGCDGFGSGAPAGACVTMRPGHMNAGSPVDPQNSTSPYSIVVGDKYTPGRNLSGG</sequence>
<organism evidence="2 3">
    <name type="scientific">Branchiostoma lanceolatum</name>
    <name type="common">Common lancelet</name>
    <name type="synonym">Amphioxus lanceolatum</name>
    <dbReference type="NCBI Taxonomy" id="7740"/>
    <lineage>
        <taxon>Eukaryota</taxon>
        <taxon>Metazoa</taxon>
        <taxon>Chordata</taxon>
        <taxon>Cephalochordata</taxon>
        <taxon>Leptocardii</taxon>
        <taxon>Amphioxiformes</taxon>
        <taxon>Branchiostomatidae</taxon>
        <taxon>Branchiostoma</taxon>
    </lineage>
</organism>
<dbReference type="OrthoDB" id="6418377at2759"/>
<evidence type="ECO:0000313" key="3">
    <source>
        <dbReference type="Proteomes" id="UP000838412"/>
    </source>
</evidence>
<accession>A0A8K0EFL1</accession>
<evidence type="ECO:0000256" key="1">
    <source>
        <dbReference type="SAM" id="SignalP"/>
    </source>
</evidence>
<protein>
    <submittedName>
        <fullName evidence="2">Hypp8511 protein</fullName>
    </submittedName>
</protein>
<dbReference type="AlphaFoldDB" id="A0A8K0EFL1"/>
<keyword evidence="3" id="KW-1185">Reference proteome</keyword>
<dbReference type="Proteomes" id="UP000838412">
    <property type="component" value="Chromosome 17"/>
</dbReference>
<gene>
    <name evidence="2" type="primary">Hypp8511</name>
    <name evidence="2" type="ORF">BLAG_LOCUS10299</name>
</gene>
<feature type="chain" id="PRO_5035418424" evidence="1">
    <location>
        <begin position="23"/>
        <end position="72"/>
    </location>
</feature>
<evidence type="ECO:0000313" key="2">
    <source>
        <dbReference type="EMBL" id="CAH1249083.1"/>
    </source>
</evidence>
<keyword evidence="1" id="KW-0732">Signal</keyword>